<dbReference type="SUPFAM" id="SSF48662">
    <property type="entry name" value="Ribosomal protein L39e"/>
    <property type="match status" value="1"/>
</dbReference>
<sequence length="72" mass="8394">MERPGLLLFAFPPPSSILSLSQLLTISSHKTFQMKRLLAKKQEQNRPIPQWIRMKTGNKIRHNSKRRTKLGL</sequence>
<proteinExistence type="inferred from homology"/>
<dbReference type="GO" id="GO:0006412">
    <property type="term" value="P:translation"/>
    <property type="evidence" value="ECO:0007669"/>
    <property type="project" value="InterPro"/>
</dbReference>
<dbReference type="RefSeq" id="XP_035300069.1">
    <property type="nucleotide sequence ID" value="XM_035444178.1"/>
</dbReference>
<gene>
    <name evidence="5" type="primary">LOC103162363</name>
</gene>
<dbReference type="Proteomes" id="UP001108280">
    <property type="component" value="Chromosome 4"/>
</dbReference>
<evidence type="ECO:0000256" key="2">
    <source>
        <dbReference type="ARBA" id="ARBA00022980"/>
    </source>
</evidence>
<dbReference type="GeneID" id="103162363"/>
<reference evidence="4" key="2">
    <citation type="journal article" date="2020" name="Biotechnol. Bioeng.">
        <title>Chromosome-scale scaffolds for the Chinese hamster reference genome assembly to facilitate the study of the CHO epigenome.</title>
        <authorList>
            <person name="Hilliard W."/>
            <person name="MacDonald M."/>
            <person name="Lee K.H."/>
        </authorList>
    </citation>
    <scope>NUCLEOTIDE SEQUENCE [LARGE SCALE GENOMIC DNA]</scope>
    <source>
        <strain evidence="4">17A/GY</strain>
    </source>
</reference>
<dbReference type="KEGG" id="cge:103162363"/>
<dbReference type="AlphaFoldDB" id="A0A9J7GZ36"/>
<dbReference type="InterPro" id="IPR023626">
    <property type="entry name" value="Ribosomal_eL39_dom_sf"/>
</dbReference>
<protein>
    <submittedName>
        <fullName evidence="5">60S ribosomal protein L39-like</fullName>
    </submittedName>
</protein>
<keyword evidence="4" id="KW-1185">Reference proteome</keyword>
<evidence type="ECO:0000313" key="4">
    <source>
        <dbReference type="Proteomes" id="UP001108280"/>
    </source>
</evidence>
<dbReference type="Gene3D" id="1.10.1620.10">
    <property type="entry name" value="Ribosomal protein L39e"/>
    <property type="match status" value="1"/>
</dbReference>
<evidence type="ECO:0000256" key="1">
    <source>
        <dbReference type="ARBA" id="ARBA00009339"/>
    </source>
</evidence>
<dbReference type="GO" id="GO:0003735">
    <property type="term" value="F:structural constituent of ribosome"/>
    <property type="evidence" value="ECO:0007669"/>
    <property type="project" value="InterPro"/>
</dbReference>
<evidence type="ECO:0000256" key="3">
    <source>
        <dbReference type="ARBA" id="ARBA00023274"/>
    </source>
</evidence>
<evidence type="ECO:0000313" key="5">
    <source>
        <dbReference type="RefSeq" id="XP_035300069.1"/>
    </source>
</evidence>
<reference evidence="5" key="3">
    <citation type="submission" date="2025-08" db="UniProtKB">
        <authorList>
            <consortium name="RefSeq"/>
        </authorList>
    </citation>
    <scope>IDENTIFICATION</scope>
    <source>
        <strain evidence="5">17A/GY</strain>
        <tissue evidence="5">Liver</tissue>
    </source>
</reference>
<dbReference type="Pfam" id="PF00832">
    <property type="entry name" value="Ribosomal_L39"/>
    <property type="match status" value="1"/>
</dbReference>
<dbReference type="InterPro" id="IPR000077">
    <property type="entry name" value="Ribosomal_eL39"/>
</dbReference>
<keyword evidence="2" id="KW-0689">Ribosomal protein</keyword>
<dbReference type="PANTHER" id="PTHR19970">
    <property type="entry name" value="RIBOSOMAL PROTEIN L39E"/>
    <property type="match status" value="1"/>
</dbReference>
<accession>A0A9J7GZ36</accession>
<reference evidence="4" key="1">
    <citation type="journal article" date="2018" name="Biotechnol. Bioeng.">
        <title>A reference genome of the Chinese hamster based on a hybrid assembly strategy.</title>
        <authorList>
            <person name="Rupp O."/>
            <person name="MacDonald M.L."/>
            <person name="Li S."/>
            <person name="Dhiman H."/>
            <person name="Polson S."/>
            <person name="Griep S."/>
            <person name="Heffner K."/>
            <person name="Hernandez I."/>
            <person name="Brinkrolf K."/>
            <person name="Jadhav V."/>
            <person name="Samoudi M."/>
            <person name="Hao H."/>
            <person name="Kingham B."/>
            <person name="Goesmann A."/>
            <person name="Betenbaugh M.J."/>
            <person name="Lewis N.E."/>
            <person name="Borth N."/>
            <person name="Lee K.H."/>
        </authorList>
    </citation>
    <scope>NUCLEOTIDE SEQUENCE [LARGE SCALE GENOMIC DNA]</scope>
    <source>
        <strain evidence="4">17A/GY</strain>
    </source>
</reference>
<dbReference type="RefSeq" id="XP_035313479.1">
    <property type="nucleotide sequence ID" value="XM_035457588.1"/>
</dbReference>
<organism evidence="4 5">
    <name type="scientific">Cricetulus griseus</name>
    <name type="common">Chinese hamster</name>
    <name type="synonym">Cricetulus barabensis griseus</name>
    <dbReference type="NCBI Taxonomy" id="10029"/>
    <lineage>
        <taxon>Eukaryota</taxon>
        <taxon>Metazoa</taxon>
        <taxon>Chordata</taxon>
        <taxon>Craniata</taxon>
        <taxon>Vertebrata</taxon>
        <taxon>Euteleostomi</taxon>
        <taxon>Mammalia</taxon>
        <taxon>Eutheria</taxon>
        <taxon>Euarchontoglires</taxon>
        <taxon>Glires</taxon>
        <taxon>Rodentia</taxon>
        <taxon>Myomorpha</taxon>
        <taxon>Muroidea</taxon>
        <taxon>Cricetidae</taxon>
        <taxon>Cricetinae</taxon>
        <taxon>Cricetulus</taxon>
    </lineage>
</organism>
<dbReference type="FunFam" id="1.10.1620.10:FF:000001">
    <property type="entry name" value="60S ribosomal protein-like L39"/>
    <property type="match status" value="1"/>
</dbReference>
<dbReference type="PANTHER" id="PTHR19970:SF25">
    <property type="entry name" value="LARGE RIBOSOMAL SUBUNIT PROTEIN EL39"/>
    <property type="match status" value="1"/>
</dbReference>
<keyword evidence="3" id="KW-0687">Ribonucleoprotein</keyword>
<comment type="similarity">
    <text evidence="1">Belongs to the eukaryotic ribosomal protein eL39 family.</text>
</comment>
<dbReference type="GO" id="GO:0022625">
    <property type="term" value="C:cytosolic large ribosomal subunit"/>
    <property type="evidence" value="ECO:0007669"/>
    <property type="project" value="TreeGrafter"/>
</dbReference>
<name>A0A9J7GZ36_CRIGR</name>